<name>A0A2I2KKN9_9ACTN</name>
<accession>A0A2I2KKN9</accession>
<proteinExistence type="predicted"/>
<keyword evidence="2" id="KW-1185">Reference proteome</keyword>
<evidence type="ECO:0000313" key="1">
    <source>
        <dbReference type="EMBL" id="SNQ46242.1"/>
    </source>
</evidence>
<dbReference type="AlphaFoldDB" id="A0A2I2KKN9"/>
<sequence>MTDNVMYDSPNEFMQDVANNRGLCVAQSVLPQEDGTYLVECACETWTTTASSIEEGLRLAKAHTSSAA</sequence>
<dbReference type="Proteomes" id="UP000234331">
    <property type="component" value="Unassembled WGS sequence"/>
</dbReference>
<evidence type="ECO:0000313" key="2">
    <source>
        <dbReference type="Proteomes" id="UP000234331"/>
    </source>
</evidence>
<organism evidence="1 2">
    <name type="scientific">Frankia canadensis</name>
    <dbReference type="NCBI Taxonomy" id="1836972"/>
    <lineage>
        <taxon>Bacteria</taxon>
        <taxon>Bacillati</taxon>
        <taxon>Actinomycetota</taxon>
        <taxon>Actinomycetes</taxon>
        <taxon>Frankiales</taxon>
        <taxon>Frankiaceae</taxon>
        <taxon>Frankia</taxon>
    </lineage>
</organism>
<dbReference type="RefSeq" id="WP_207770166.1">
    <property type="nucleotide sequence ID" value="NZ_FZMO01000036.1"/>
</dbReference>
<gene>
    <name evidence="1" type="ORF">FRACA_1300013</name>
</gene>
<protein>
    <submittedName>
        <fullName evidence="1">Uncharacterized protein</fullName>
    </submittedName>
</protein>
<dbReference type="EMBL" id="FZMO01000036">
    <property type="protein sequence ID" value="SNQ46242.1"/>
    <property type="molecule type" value="Genomic_DNA"/>
</dbReference>
<reference evidence="1 2" key="1">
    <citation type="submission" date="2017-06" db="EMBL/GenBank/DDBJ databases">
        <authorList>
            <person name="Kim H.J."/>
            <person name="Triplett B.A."/>
        </authorList>
    </citation>
    <scope>NUCLEOTIDE SEQUENCE [LARGE SCALE GENOMIC DNA]</scope>
    <source>
        <strain evidence="1">FRACA_ARgP5</strain>
    </source>
</reference>